<dbReference type="Pfam" id="PF21983">
    <property type="entry name" value="NikA-like"/>
    <property type="match status" value="1"/>
</dbReference>
<accession>A0ABM8U9Y1</accession>
<evidence type="ECO:0000313" key="1">
    <source>
        <dbReference type="EMBL" id="CAG4920993.1"/>
    </source>
</evidence>
<evidence type="ECO:0000313" key="2">
    <source>
        <dbReference type="Proteomes" id="UP000789752"/>
    </source>
</evidence>
<dbReference type="InterPro" id="IPR053842">
    <property type="entry name" value="NikA-like"/>
</dbReference>
<keyword evidence="2" id="KW-1185">Reference proteome</keyword>
<reference evidence="1 2" key="1">
    <citation type="submission" date="2021-04" db="EMBL/GenBank/DDBJ databases">
        <authorList>
            <person name="Vanwijnsberghe S."/>
        </authorList>
    </citation>
    <scope>NUCLEOTIDE SEQUENCE [LARGE SCALE GENOMIC DNA]</scope>
    <source>
        <strain evidence="1 2">LMG 32171</strain>
    </source>
</reference>
<protein>
    <recommendedName>
        <fullName evidence="3">Mobilization protein</fullName>
    </recommendedName>
</protein>
<organism evidence="1 2">
    <name type="scientific">Paraburkholderia gardini</name>
    <dbReference type="NCBI Taxonomy" id="2823469"/>
    <lineage>
        <taxon>Bacteria</taxon>
        <taxon>Pseudomonadati</taxon>
        <taxon>Pseudomonadota</taxon>
        <taxon>Betaproteobacteria</taxon>
        <taxon>Burkholderiales</taxon>
        <taxon>Burkholderiaceae</taxon>
        <taxon>Paraburkholderia</taxon>
    </lineage>
</organism>
<dbReference type="InterPro" id="IPR013321">
    <property type="entry name" value="Arc_rbn_hlx_hlx"/>
</dbReference>
<comment type="caution">
    <text evidence="1">The sequence shown here is derived from an EMBL/GenBank/DDBJ whole genome shotgun (WGS) entry which is preliminary data.</text>
</comment>
<proteinExistence type="predicted"/>
<dbReference type="Gene3D" id="1.10.1220.10">
    <property type="entry name" value="Met repressor-like"/>
    <property type="match status" value="1"/>
</dbReference>
<dbReference type="RefSeq" id="WP_228983038.1">
    <property type="nucleotide sequence ID" value="NZ_CAJQYY010000035.1"/>
</dbReference>
<sequence>MASNTEKRQHTIVVGVRMTDEEHATIMQKAGDCGLTLSAYFRACALGRKTRSVTTSRVLDALTILGNEQRRTSGLIKHLRGEDFRSASERAALMGQIEAAQRAVIEAIRRVDNAG</sequence>
<dbReference type="Proteomes" id="UP000789752">
    <property type="component" value="Unassembled WGS sequence"/>
</dbReference>
<evidence type="ECO:0008006" key="3">
    <source>
        <dbReference type="Google" id="ProtNLM"/>
    </source>
</evidence>
<name>A0ABM8U9Y1_9BURK</name>
<dbReference type="EMBL" id="CAJQYY010000035">
    <property type="protein sequence ID" value="CAG4920993.1"/>
    <property type="molecule type" value="Genomic_DNA"/>
</dbReference>
<gene>
    <name evidence="1" type="ORF">R54767_04769</name>
</gene>